<dbReference type="OrthoDB" id="263431at2"/>
<evidence type="ECO:0000313" key="4">
    <source>
        <dbReference type="Proteomes" id="UP000004358"/>
    </source>
</evidence>
<keyword evidence="1" id="KW-1133">Transmembrane helix</keyword>
<sequence length="380" mass="42842">MEVEFQYCDEDADAFGPEEAPQHRWRNNVLLIVGGVLIGVPGVIPALLLDFRWVAGMIAIAYYSALYRYARYLFQLPAAAIFPSGGFRVRLTPNFLEEAGDNHRARFSWSHIEEVIENREAVLIYPDPHRAIVIPKRAFASSSEMRQFAALAQQYRKEALETTSPAIGLYDDDFFSAWTRDAGLSVEYQNTRADWAHAMQFGAYESPWQSMGTRVSKYVIFLILSVVMLYMAWTINHIGFKAFCLVASAAFWYVGSISLALVVSERGRRQDVPEQWLARRTLFISPIGAIALTPFAIHCTKWIGLEAVLQNTSFLYFLESSVHICQIAPKRAFPTFGQAEHFAHEAIQWRQAAFAVAEEEAANDAAHAVDGENPFRSPQA</sequence>
<name>A3ZSP7_9BACT</name>
<accession>A3ZSP7</accession>
<reference evidence="3 4" key="1">
    <citation type="submission" date="2006-02" db="EMBL/GenBank/DDBJ databases">
        <authorList>
            <person name="Amann R."/>
            <person name="Ferriera S."/>
            <person name="Johnson J."/>
            <person name="Kravitz S."/>
            <person name="Halpern A."/>
            <person name="Remington K."/>
            <person name="Beeson K."/>
            <person name="Tran B."/>
            <person name="Rogers Y.-H."/>
            <person name="Friedman R."/>
            <person name="Venter J.C."/>
        </authorList>
    </citation>
    <scope>NUCLEOTIDE SEQUENCE [LARGE SCALE GENOMIC DNA]</scope>
    <source>
        <strain evidence="3 4">DSM 3645</strain>
    </source>
</reference>
<feature type="domain" description="YcxB-like C-terminal" evidence="2">
    <location>
        <begin position="92"/>
        <end position="151"/>
    </location>
</feature>
<proteinExistence type="predicted"/>
<dbReference type="EMBL" id="AANZ01000009">
    <property type="protein sequence ID" value="EAQ80319.1"/>
    <property type="molecule type" value="Genomic_DNA"/>
</dbReference>
<dbReference type="InterPro" id="IPR025588">
    <property type="entry name" value="YcxB-like_C"/>
</dbReference>
<dbReference type="Proteomes" id="UP000004358">
    <property type="component" value="Unassembled WGS sequence"/>
</dbReference>
<dbReference type="RefSeq" id="WP_002655748.1">
    <property type="nucleotide sequence ID" value="NZ_CH672377.1"/>
</dbReference>
<feature type="transmembrane region" description="Helical" evidence="1">
    <location>
        <begin position="239"/>
        <end position="263"/>
    </location>
</feature>
<keyword evidence="1" id="KW-0812">Transmembrane</keyword>
<organism evidence="3 4">
    <name type="scientific">Blastopirellula marina DSM 3645</name>
    <dbReference type="NCBI Taxonomy" id="314230"/>
    <lineage>
        <taxon>Bacteria</taxon>
        <taxon>Pseudomonadati</taxon>
        <taxon>Planctomycetota</taxon>
        <taxon>Planctomycetia</taxon>
        <taxon>Pirellulales</taxon>
        <taxon>Pirellulaceae</taxon>
        <taxon>Blastopirellula</taxon>
    </lineage>
</organism>
<comment type="caution">
    <text evidence="3">The sequence shown here is derived from an EMBL/GenBank/DDBJ whole genome shotgun (WGS) entry which is preliminary data.</text>
</comment>
<feature type="transmembrane region" description="Helical" evidence="1">
    <location>
        <begin position="29"/>
        <end position="47"/>
    </location>
</feature>
<gene>
    <name evidence="3" type="ORF">DSM3645_10757</name>
</gene>
<dbReference type="Pfam" id="PF14317">
    <property type="entry name" value="YcxB"/>
    <property type="match status" value="1"/>
</dbReference>
<evidence type="ECO:0000256" key="1">
    <source>
        <dbReference type="SAM" id="Phobius"/>
    </source>
</evidence>
<feature type="transmembrane region" description="Helical" evidence="1">
    <location>
        <begin position="53"/>
        <end position="70"/>
    </location>
</feature>
<protein>
    <recommendedName>
        <fullName evidence="2">YcxB-like C-terminal domain-containing protein</fullName>
    </recommendedName>
</protein>
<dbReference type="AlphaFoldDB" id="A3ZSP7"/>
<evidence type="ECO:0000259" key="2">
    <source>
        <dbReference type="Pfam" id="PF14317"/>
    </source>
</evidence>
<evidence type="ECO:0000313" key="3">
    <source>
        <dbReference type="EMBL" id="EAQ80319.1"/>
    </source>
</evidence>
<feature type="transmembrane region" description="Helical" evidence="1">
    <location>
        <begin position="215"/>
        <end position="233"/>
    </location>
</feature>
<dbReference type="STRING" id="314230.DSM3645_10757"/>
<keyword evidence="1" id="KW-0472">Membrane</keyword>
<dbReference type="HOGENOM" id="CLU_726975_0_0_0"/>